<dbReference type="AlphaFoldDB" id="A0A9Q0KGY7"/>
<sequence>MPLFLPLISMATQAQHFHWHFYEHDNKDFQFHGRTLLFIIFFTLFLLFTLLCLYARWLYRYHRRSATATAAAASASTSHQTTPPIRSVGLDPATVDSLPIILHHSSISSADETQCSICITTFKEQENVKVLPRCSHAFHPECVDKWLSTQSSCPLCRASLLADSTPE</sequence>
<keyword evidence="12 14" id="KW-0472">Membrane</keyword>
<dbReference type="EC" id="2.3.2.27" evidence="4"/>
<reference evidence="16" key="1">
    <citation type="journal article" date="2023" name="Plant J.">
        <title>The genome of the king protea, Protea cynaroides.</title>
        <authorList>
            <person name="Chang J."/>
            <person name="Duong T.A."/>
            <person name="Schoeman C."/>
            <person name="Ma X."/>
            <person name="Roodt D."/>
            <person name="Barker N."/>
            <person name="Li Z."/>
            <person name="Van de Peer Y."/>
            <person name="Mizrachi E."/>
        </authorList>
    </citation>
    <scope>NUCLEOTIDE SEQUENCE</scope>
    <source>
        <tissue evidence="16">Young leaves</tissue>
    </source>
</reference>
<accession>A0A9Q0KGY7</accession>
<keyword evidence="9" id="KW-0833">Ubl conjugation pathway</keyword>
<comment type="catalytic activity">
    <reaction evidence="1">
        <text>S-ubiquitinyl-[E2 ubiquitin-conjugating enzyme]-L-cysteine + [acceptor protein]-L-lysine = [E2 ubiquitin-conjugating enzyme]-L-cysteine + N(6)-ubiquitinyl-[acceptor protein]-L-lysine.</text>
        <dbReference type="EC" id="2.3.2.27"/>
    </reaction>
</comment>
<keyword evidence="11 14" id="KW-1133">Transmembrane helix</keyword>
<dbReference type="SUPFAM" id="SSF57850">
    <property type="entry name" value="RING/U-box"/>
    <property type="match status" value="1"/>
</dbReference>
<feature type="transmembrane region" description="Helical" evidence="14">
    <location>
        <begin position="38"/>
        <end position="59"/>
    </location>
</feature>
<evidence type="ECO:0000256" key="10">
    <source>
        <dbReference type="ARBA" id="ARBA00022833"/>
    </source>
</evidence>
<evidence type="ECO:0000313" key="17">
    <source>
        <dbReference type="Proteomes" id="UP001141806"/>
    </source>
</evidence>
<evidence type="ECO:0000259" key="15">
    <source>
        <dbReference type="PROSITE" id="PS50089"/>
    </source>
</evidence>
<evidence type="ECO:0000256" key="6">
    <source>
        <dbReference type="ARBA" id="ARBA00022692"/>
    </source>
</evidence>
<protein>
    <recommendedName>
        <fullName evidence="4">RING-type E3 ubiquitin transferase</fullName>
        <ecNumber evidence="4">2.3.2.27</ecNumber>
    </recommendedName>
</protein>
<evidence type="ECO:0000256" key="13">
    <source>
        <dbReference type="PROSITE-ProRule" id="PRU00175"/>
    </source>
</evidence>
<feature type="domain" description="RING-type" evidence="15">
    <location>
        <begin position="115"/>
        <end position="157"/>
    </location>
</feature>
<dbReference type="Gene3D" id="3.30.40.10">
    <property type="entry name" value="Zinc/RING finger domain, C3HC4 (zinc finger)"/>
    <property type="match status" value="1"/>
</dbReference>
<keyword evidence="8 13" id="KW-0863">Zinc-finger</keyword>
<keyword evidence="6 14" id="KW-0812">Transmembrane</keyword>
<comment type="caution">
    <text evidence="16">The sequence shown here is derived from an EMBL/GenBank/DDBJ whole genome shotgun (WGS) entry which is preliminary data.</text>
</comment>
<keyword evidence="5" id="KW-0808">Transferase</keyword>
<evidence type="ECO:0000313" key="16">
    <source>
        <dbReference type="EMBL" id="KAJ4970101.1"/>
    </source>
</evidence>
<proteinExistence type="predicted"/>
<dbReference type="SMART" id="SM00184">
    <property type="entry name" value="RING"/>
    <property type="match status" value="1"/>
</dbReference>
<dbReference type="PANTHER" id="PTHR46913:SF1">
    <property type="entry name" value="RING-H2 FINGER PROTEIN ATL16"/>
    <property type="match status" value="1"/>
</dbReference>
<keyword evidence="10" id="KW-0862">Zinc</keyword>
<dbReference type="InterPro" id="IPR013083">
    <property type="entry name" value="Znf_RING/FYVE/PHD"/>
</dbReference>
<dbReference type="PANTHER" id="PTHR46913">
    <property type="entry name" value="RING-H2 FINGER PROTEIN ATL16"/>
    <property type="match status" value="1"/>
</dbReference>
<keyword evidence="7" id="KW-0479">Metal-binding</keyword>
<evidence type="ECO:0000256" key="1">
    <source>
        <dbReference type="ARBA" id="ARBA00000900"/>
    </source>
</evidence>
<dbReference type="GO" id="GO:0016020">
    <property type="term" value="C:membrane"/>
    <property type="evidence" value="ECO:0007669"/>
    <property type="project" value="UniProtKB-SubCell"/>
</dbReference>
<evidence type="ECO:0000256" key="12">
    <source>
        <dbReference type="ARBA" id="ARBA00023136"/>
    </source>
</evidence>
<evidence type="ECO:0000256" key="2">
    <source>
        <dbReference type="ARBA" id="ARBA00004167"/>
    </source>
</evidence>
<evidence type="ECO:0000256" key="9">
    <source>
        <dbReference type="ARBA" id="ARBA00022786"/>
    </source>
</evidence>
<dbReference type="EMBL" id="JAMYWD010000005">
    <property type="protein sequence ID" value="KAJ4970101.1"/>
    <property type="molecule type" value="Genomic_DNA"/>
</dbReference>
<dbReference type="PROSITE" id="PS50089">
    <property type="entry name" value="ZF_RING_2"/>
    <property type="match status" value="1"/>
</dbReference>
<evidence type="ECO:0000256" key="8">
    <source>
        <dbReference type="ARBA" id="ARBA00022771"/>
    </source>
</evidence>
<keyword evidence="17" id="KW-1185">Reference proteome</keyword>
<dbReference type="Proteomes" id="UP001141806">
    <property type="component" value="Unassembled WGS sequence"/>
</dbReference>
<gene>
    <name evidence="16" type="ORF">NE237_003200</name>
</gene>
<comment type="subcellular location">
    <subcellularLocation>
        <location evidence="2">Membrane</location>
        <topology evidence="2">Single-pass membrane protein</topology>
    </subcellularLocation>
</comment>
<dbReference type="OrthoDB" id="8062037at2759"/>
<dbReference type="InterPro" id="IPR044600">
    <property type="entry name" value="ATL1/ATL16-like"/>
</dbReference>
<organism evidence="16 17">
    <name type="scientific">Protea cynaroides</name>
    <dbReference type="NCBI Taxonomy" id="273540"/>
    <lineage>
        <taxon>Eukaryota</taxon>
        <taxon>Viridiplantae</taxon>
        <taxon>Streptophyta</taxon>
        <taxon>Embryophyta</taxon>
        <taxon>Tracheophyta</taxon>
        <taxon>Spermatophyta</taxon>
        <taxon>Magnoliopsida</taxon>
        <taxon>Proteales</taxon>
        <taxon>Proteaceae</taxon>
        <taxon>Protea</taxon>
    </lineage>
</organism>
<dbReference type="Pfam" id="PF13639">
    <property type="entry name" value="zf-RING_2"/>
    <property type="match status" value="1"/>
</dbReference>
<dbReference type="InterPro" id="IPR001841">
    <property type="entry name" value="Znf_RING"/>
</dbReference>
<dbReference type="GO" id="GO:0016567">
    <property type="term" value="P:protein ubiquitination"/>
    <property type="evidence" value="ECO:0007669"/>
    <property type="project" value="InterPro"/>
</dbReference>
<comment type="pathway">
    <text evidence="3">Protein modification; protein ubiquitination.</text>
</comment>
<evidence type="ECO:0000256" key="14">
    <source>
        <dbReference type="SAM" id="Phobius"/>
    </source>
</evidence>
<evidence type="ECO:0000256" key="4">
    <source>
        <dbReference type="ARBA" id="ARBA00012483"/>
    </source>
</evidence>
<dbReference type="GO" id="GO:0061630">
    <property type="term" value="F:ubiquitin protein ligase activity"/>
    <property type="evidence" value="ECO:0007669"/>
    <property type="project" value="UniProtKB-EC"/>
</dbReference>
<name>A0A9Q0KGY7_9MAGN</name>
<evidence type="ECO:0000256" key="11">
    <source>
        <dbReference type="ARBA" id="ARBA00022989"/>
    </source>
</evidence>
<evidence type="ECO:0000256" key="7">
    <source>
        <dbReference type="ARBA" id="ARBA00022723"/>
    </source>
</evidence>
<evidence type="ECO:0000256" key="5">
    <source>
        <dbReference type="ARBA" id="ARBA00022679"/>
    </source>
</evidence>
<dbReference type="GO" id="GO:0008270">
    <property type="term" value="F:zinc ion binding"/>
    <property type="evidence" value="ECO:0007669"/>
    <property type="project" value="UniProtKB-KW"/>
</dbReference>
<evidence type="ECO:0000256" key="3">
    <source>
        <dbReference type="ARBA" id="ARBA00004906"/>
    </source>
</evidence>